<dbReference type="SMART" id="SM00327">
    <property type="entry name" value="VWA"/>
    <property type="match status" value="1"/>
</dbReference>
<feature type="compositionally biased region" description="Basic and acidic residues" evidence="2">
    <location>
        <begin position="117"/>
        <end position="126"/>
    </location>
</feature>
<evidence type="ECO:0000259" key="5">
    <source>
        <dbReference type="PROSITE" id="PS51416"/>
    </source>
</evidence>
<feature type="domain" description="VWFA" evidence="3">
    <location>
        <begin position="1119"/>
        <end position="1327"/>
    </location>
</feature>
<dbReference type="SUPFAM" id="SSF117839">
    <property type="entry name" value="WWE domain"/>
    <property type="match status" value="1"/>
</dbReference>
<dbReference type="CDD" id="cd00198">
    <property type="entry name" value="vWFA"/>
    <property type="match status" value="1"/>
</dbReference>
<feature type="compositionally biased region" description="Polar residues" evidence="2">
    <location>
        <begin position="1007"/>
        <end position="1019"/>
    </location>
</feature>
<feature type="compositionally biased region" description="Low complexity" evidence="2">
    <location>
        <begin position="234"/>
        <end position="249"/>
    </location>
</feature>
<feature type="compositionally biased region" description="Polar residues" evidence="2">
    <location>
        <begin position="32"/>
        <end position="44"/>
    </location>
</feature>
<dbReference type="GO" id="GO:0016567">
    <property type="term" value="P:protein ubiquitination"/>
    <property type="evidence" value="ECO:0007669"/>
    <property type="project" value="InterPro"/>
</dbReference>
<dbReference type="SUPFAM" id="SSF53300">
    <property type="entry name" value="vWA-like"/>
    <property type="match status" value="1"/>
</dbReference>
<protein>
    <submittedName>
        <fullName evidence="6">Uncharacterized protein</fullName>
    </submittedName>
</protein>
<dbReference type="PROSITE" id="PS51416">
    <property type="entry name" value="MIB_HERC2"/>
    <property type="match status" value="1"/>
</dbReference>
<reference evidence="6 7" key="1">
    <citation type="submission" date="2024-02" db="EMBL/GenBank/DDBJ databases">
        <title>Chromosome-scale genome assembly of the rough periwinkle Littorina saxatilis.</title>
        <authorList>
            <person name="De Jode A."/>
            <person name="Faria R."/>
            <person name="Formenti G."/>
            <person name="Sims Y."/>
            <person name="Smith T.P."/>
            <person name="Tracey A."/>
            <person name="Wood J.M.D."/>
            <person name="Zagrodzka Z.B."/>
            <person name="Johannesson K."/>
            <person name="Butlin R.K."/>
            <person name="Leder E.H."/>
        </authorList>
    </citation>
    <scope>NUCLEOTIDE SEQUENCE [LARGE SCALE GENOMIC DNA]</scope>
    <source>
        <strain evidence="6">Snail1</strain>
        <tissue evidence="6">Muscle</tissue>
    </source>
</reference>
<feature type="compositionally biased region" description="Low complexity" evidence="2">
    <location>
        <begin position="57"/>
        <end position="82"/>
    </location>
</feature>
<feature type="region of interest" description="Disordered" evidence="2">
    <location>
        <begin position="183"/>
        <end position="359"/>
    </location>
</feature>
<dbReference type="PROSITE" id="PS50234">
    <property type="entry name" value="VWFA"/>
    <property type="match status" value="1"/>
</dbReference>
<evidence type="ECO:0000256" key="2">
    <source>
        <dbReference type="SAM" id="MobiDB-lite"/>
    </source>
</evidence>
<sequence>MSSFTGMSGMKITIGKVNGGVYNGNEIIINHNQDSDGTTVTGLSHQDRTSSRPIPVPSASQPFRESSSPSSPESLRSSCPVSFSGSPPQSDAVQSTIQEHDLPAPTPATDDCPPDGGTEHDERDSDQAQANYSHGPVAAVQPSDDYRAVGGRGNSILADRDGGREEVYDPTAMHELKTVQNSYDNTEHAAEYHSSGRQPSCHGQEYDLTYVKAPKVSQKRQSDPSLSTDGPEQTPVSSPTLSPSPNLPSDFSREQQTKEESRRERETPEEGLGESEPKRGSTTPEGERREWQNPGEEFGETDAGSVQGHDSFSITEGENEGPVIQDYGSISSRHSGTVSLGAEEREHSEETTVIPPYVHSAPPSLHMDGGGNILTGNTEATVPDTSQTGTRDIYVVHHKNMLFHDEESSVFVVESKTSEEIIQRASESGCFPDGSSQLLQMTWLEHLSFNLSCWKLMLKSETSDPNQLKDLTKHLCKVLRAWDAECIRQVTKQLHRTHKAFFQSMLWDKGLVVYLGHANLEKREELLESPLKEECQTALLQLLPDFALDHLAWGEPVVYDEEEKEDGGQSALSETISHADTIGAEDISTLTSLASSSSSGESFQSQQPVSVSAESNPSAQGSPPNSNTDSRLGNICRLLAEEVERWETQWHPKEPLEQLDRKLAAQAESHGEEMHKMTETMKKLQSELHRCQGESQLLTQLQQENKELKEEMEGRILSLEKQLEDQAETIRESIQQERMLAKEEREQGQLALKEEMQSRCATPLDQMKAALEEKMMQNQQNMLEEFNQKHKEELQAAREEMKREHQLGMEKMLQKQREMLEQVTKKHEEDKNAAQEEIKEDHQNQLEEIKRNLMNAFEEKINMKFEALHHEVTKKDEQQRATMTEIQKLRKELDDRLRAVQPAGAEASVIVGHVEGVEGATGGEDFVTRNLFSSALDESEEATLKLKGKDEQMASNQLEDRLHVLPFVPGMEQATFDRPKCPQTMLVHPRSENSGAGPDNMGATVTDVPSSPRNGARSKTNPRKTQKGREKKGGSPPAEASGKTSDTTEKAQGRSATASSTEVGSTEEEDLTKAEQFLDWISIRGNLSGSEDMAKTISKSVNAALKEEEAPAPRAKCLDTILCLDVSESIVRGGHLETVKKTAMDFVDGIEDLMDEMDLEENVAVVAVGGNARVVQHLTNDLTLVRDAIDTLDDSGGRSPFMQALLVCLAANKGRGGIVSISGVYKVRPRIIFITDGLPTDETQDTGPDLQSNKNQTSFALVQLLSQLASKKHKSTPRPINWVPIGQKADKSFLLSLAQLGGGELVAPDNIRQLCRYYKIQQTIGRLYKMVKNKGSNLKEETKLGELLTAIAYDTITPEEKDYIVEAVTKLQNAPQEEEEPEADDFDNVYEDKEKVKGGELLALGTRVVRGPDWKWKNQDTDGPGTVIQHSKKDNWIYVKWDNGVHNAYRYGQEGASDIVETQHHPRLISPDSDRLDFGVRVVRGPDWRWDNNNDGRGVGTVIRCRESDGRVKVRWDKTGEIFKYNYSSTKGKEVQIHMPEFQRYHGNEEDVTQDGQPEVDPNKTIPMWKWRDEMRQWRLYDEVVSSKLEMEYRKRPKASCVVRRAGKNRRVSFKMWQEKAVDGGHATEIQREMVDEERKNDLLAIELSLQYP</sequence>
<keyword evidence="1" id="KW-0175">Coiled coil</keyword>
<feature type="compositionally biased region" description="Basic and acidic residues" evidence="2">
    <location>
        <begin position="275"/>
        <end position="291"/>
    </location>
</feature>
<evidence type="ECO:0000313" key="7">
    <source>
        <dbReference type="Proteomes" id="UP001374579"/>
    </source>
</evidence>
<accession>A0AAN9C235</accession>
<feature type="compositionally biased region" description="Polar residues" evidence="2">
    <location>
        <begin position="608"/>
        <end position="631"/>
    </location>
</feature>
<feature type="coiled-coil region" evidence="1">
    <location>
        <begin position="769"/>
        <end position="859"/>
    </location>
</feature>
<evidence type="ECO:0000256" key="1">
    <source>
        <dbReference type="SAM" id="Coils"/>
    </source>
</evidence>
<feature type="domain" description="WWE" evidence="4">
    <location>
        <begin position="1555"/>
        <end position="1632"/>
    </location>
</feature>
<name>A0AAN9C235_9CAEN</name>
<evidence type="ECO:0000259" key="3">
    <source>
        <dbReference type="PROSITE" id="PS50234"/>
    </source>
</evidence>
<dbReference type="InterPro" id="IPR002035">
    <property type="entry name" value="VWF_A"/>
</dbReference>
<dbReference type="Gene3D" id="3.30.720.50">
    <property type="match status" value="1"/>
</dbReference>
<dbReference type="Gene3D" id="3.40.50.410">
    <property type="entry name" value="von Willebrand factor, type A domain"/>
    <property type="match status" value="1"/>
</dbReference>
<dbReference type="InterPro" id="IPR004170">
    <property type="entry name" value="WWE_dom"/>
</dbReference>
<dbReference type="Pfam" id="PF13519">
    <property type="entry name" value="VWA_2"/>
    <property type="match status" value="1"/>
</dbReference>
<feature type="region of interest" description="Disordered" evidence="2">
    <location>
        <begin position="975"/>
        <end position="1071"/>
    </location>
</feature>
<feature type="compositionally biased region" description="Low complexity" evidence="2">
    <location>
        <begin position="593"/>
        <end position="607"/>
    </location>
</feature>
<feature type="compositionally biased region" description="Basic and acidic residues" evidence="2">
    <location>
        <begin position="251"/>
        <end position="268"/>
    </location>
</feature>
<dbReference type="PROSITE" id="PS50918">
    <property type="entry name" value="WWE"/>
    <property type="match status" value="1"/>
</dbReference>
<feature type="coiled-coil region" evidence="1">
    <location>
        <begin position="667"/>
        <end position="740"/>
    </location>
</feature>
<evidence type="ECO:0000259" key="4">
    <source>
        <dbReference type="PROSITE" id="PS50918"/>
    </source>
</evidence>
<keyword evidence="7" id="KW-1185">Reference proteome</keyword>
<feature type="compositionally biased region" description="Polar residues" evidence="2">
    <location>
        <begin position="328"/>
        <end position="338"/>
    </location>
</feature>
<feature type="compositionally biased region" description="Low complexity" evidence="2">
    <location>
        <begin position="107"/>
        <end position="116"/>
    </location>
</feature>
<feature type="compositionally biased region" description="Polar residues" evidence="2">
    <location>
        <begin position="1054"/>
        <end position="1064"/>
    </location>
</feature>
<evidence type="ECO:0000313" key="6">
    <source>
        <dbReference type="EMBL" id="KAK7115957.1"/>
    </source>
</evidence>
<gene>
    <name evidence="6" type="ORF">V1264_001728</name>
</gene>
<feature type="domain" description="MIB/HERC2" evidence="5">
    <location>
        <begin position="1391"/>
        <end position="1465"/>
    </location>
</feature>
<feature type="region of interest" description="Disordered" evidence="2">
    <location>
        <begin position="32"/>
        <end position="165"/>
    </location>
</feature>
<dbReference type="InterPro" id="IPR037252">
    <property type="entry name" value="Mib_Herc2_sf"/>
</dbReference>
<feature type="region of interest" description="Disordered" evidence="2">
    <location>
        <begin position="593"/>
        <end position="631"/>
    </location>
</feature>
<dbReference type="InterPro" id="IPR036465">
    <property type="entry name" value="vWFA_dom_sf"/>
</dbReference>
<dbReference type="Pfam" id="PF02825">
    <property type="entry name" value="WWE"/>
    <property type="match status" value="1"/>
</dbReference>
<dbReference type="Proteomes" id="UP001374579">
    <property type="component" value="Unassembled WGS sequence"/>
</dbReference>
<feature type="compositionally biased region" description="Polar residues" evidence="2">
    <location>
        <begin position="83"/>
        <end position="97"/>
    </location>
</feature>
<organism evidence="6 7">
    <name type="scientific">Littorina saxatilis</name>
    <dbReference type="NCBI Taxonomy" id="31220"/>
    <lineage>
        <taxon>Eukaryota</taxon>
        <taxon>Metazoa</taxon>
        <taxon>Spiralia</taxon>
        <taxon>Lophotrochozoa</taxon>
        <taxon>Mollusca</taxon>
        <taxon>Gastropoda</taxon>
        <taxon>Caenogastropoda</taxon>
        <taxon>Littorinimorpha</taxon>
        <taxon>Littorinoidea</taxon>
        <taxon>Littorinidae</taxon>
        <taxon>Littorina</taxon>
    </lineage>
</organism>
<dbReference type="Gene3D" id="2.30.30.40">
    <property type="entry name" value="SH3 Domains"/>
    <property type="match status" value="2"/>
</dbReference>
<comment type="caution">
    <text evidence="6">The sequence shown here is derived from an EMBL/GenBank/DDBJ whole genome shotgun (WGS) entry which is preliminary data.</text>
</comment>
<dbReference type="InterPro" id="IPR037197">
    <property type="entry name" value="WWE_dom_sf"/>
</dbReference>
<dbReference type="SUPFAM" id="SSF159034">
    <property type="entry name" value="Mib/herc2 domain-like"/>
    <property type="match status" value="2"/>
</dbReference>
<dbReference type="InterPro" id="IPR010606">
    <property type="entry name" value="Mib_Herc2"/>
</dbReference>
<dbReference type="EMBL" id="JBAMIC010000001">
    <property type="protein sequence ID" value="KAK7115957.1"/>
    <property type="molecule type" value="Genomic_DNA"/>
</dbReference>
<dbReference type="Pfam" id="PF06701">
    <property type="entry name" value="MIB_HERC2"/>
    <property type="match status" value="1"/>
</dbReference>
<dbReference type="GO" id="GO:0046872">
    <property type="term" value="F:metal ion binding"/>
    <property type="evidence" value="ECO:0007669"/>
    <property type="project" value="InterPro"/>
</dbReference>
<dbReference type="GO" id="GO:0004842">
    <property type="term" value="F:ubiquitin-protein transferase activity"/>
    <property type="evidence" value="ECO:0007669"/>
    <property type="project" value="InterPro"/>
</dbReference>
<proteinExistence type="predicted"/>